<evidence type="ECO:0000313" key="2">
    <source>
        <dbReference type="Proteomes" id="UP001189624"/>
    </source>
</evidence>
<reference evidence="1" key="1">
    <citation type="submission" date="2023-10" db="EMBL/GenBank/DDBJ databases">
        <authorList>
            <person name="Domelevo Entfellner J.-B."/>
        </authorList>
    </citation>
    <scope>NUCLEOTIDE SEQUENCE</scope>
</reference>
<keyword evidence="2" id="KW-1185">Reference proteome</keyword>
<feature type="non-terminal residue" evidence="1">
    <location>
        <position position="1"/>
    </location>
</feature>
<dbReference type="EMBL" id="OY731403">
    <property type="protein sequence ID" value="CAJ1965510.1"/>
    <property type="molecule type" value="Genomic_DNA"/>
</dbReference>
<sequence>VSNLGRASHLKLVVWDGRLDPWDECLKLFKLVFMFFDEKEDRTPFIDVLMHVMFHDVHPMIYFD</sequence>
<evidence type="ECO:0000313" key="1">
    <source>
        <dbReference type="EMBL" id="CAJ1965510.1"/>
    </source>
</evidence>
<dbReference type="Gramene" id="rna-AYBTSS11_LOCUS20879">
    <property type="protein sequence ID" value="CAJ1965510.1"/>
    <property type="gene ID" value="gene-AYBTSS11_LOCUS20879"/>
</dbReference>
<gene>
    <name evidence="1" type="ORF">AYBTSS11_LOCUS20879</name>
</gene>
<organism evidence="1 2">
    <name type="scientific">Sphenostylis stenocarpa</name>
    <dbReference type="NCBI Taxonomy" id="92480"/>
    <lineage>
        <taxon>Eukaryota</taxon>
        <taxon>Viridiplantae</taxon>
        <taxon>Streptophyta</taxon>
        <taxon>Embryophyta</taxon>
        <taxon>Tracheophyta</taxon>
        <taxon>Spermatophyta</taxon>
        <taxon>Magnoliopsida</taxon>
        <taxon>eudicotyledons</taxon>
        <taxon>Gunneridae</taxon>
        <taxon>Pentapetalae</taxon>
        <taxon>rosids</taxon>
        <taxon>fabids</taxon>
        <taxon>Fabales</taxon>
        <taxon>Fabaceae</taxon>
        <taxon>Papilionoideae</taxon>
        <taxon>50 kb inversion clade</taxon>
        <taxon>NPAAA clade</taxon>
        <taxon>indigoferoid/millettioid clade</taxon>
        <taxon>Phaseoleae</taxon>
        <taxon>Sphenostylis</taxon>
    </lineage>
</organism>
<protein>
    <submittedName>
        <fullName evidence="1">Uncharacterized protein</fullName>
    </submittedName>
</protein>
<name>A0AA86VI13_9FABA</name>
<proteinExistence type="predicted"/>
<dbReference type="Proteomes" id="UP001189624">
    <property type="component" value="Chromosome 6"/>
</dbReference>
<dbReference type="AlphaFoldDB" id="A0AA86VI13"/>
<accession>A0AA86VI13</accession>